<dbReference type="GO" id="GO:0016020">
    <property type="term" value="C:membrane"/>
    <property type="evidence" value="ECO:0007669"/>
    <property type="project" value="UniProtKB-SubCell"/>
</dbReference>
<keyword evidence="7" id="KW-1185">Reference proteome</keyword>
<evidence type="ECO:0000256" key="2">
    <source>
        <dbReference type="ARBA" id="ARBA00022692"/>
    </source>
</evidence>
<feature type="transmembrane region" description="Helical" evidence="5">
    <location>
        <begin position="125"/>
        <end position="150"/>
    </location>
</feature>
<dbReference type="InterPro" id="IPR005828">
    <property type="entry name" value="MFS_sugar_transport-like"/>
</dbReference>
<dbReference type="AlphaFoldDB" id="A0AAD7GJ36"/>
<organism evidence="6 7">
    <name type="scientific">Mycena rosella</name>
    <name type="common">Pink bonnet</name>
    <name type="synonym">Agaricus rosellus</name>
    <dbReference type="NCBI Taxonomy" id="1033263"/>
    <lineage>
        <taxon>Eukaryota</taxon>
        <taxon>Fungi</taxon>
        <taxon>Dikarya</taxon>
        <taxon>Basidiomycota</taxon>
        <taxon>Agaricomycotina</taxon>
        <taxon>Agaricomycetes</taxon>
        <taxon>Agaricomycetidae</taxon>
        <taxon>Agaricales</taxon>
        <taxon>Marasmiineae</taxon>
        <taxon>Mycenaceae</taxon>
        <taxon>Mycena</taxon>
    </lineage>
</organism>
<dbReference type="SUPFAM" id="SSF103473">
    <property type="entry name" value="MFS general substrate transporter"/>
    <property type="match status" value="1"/>
</dbReference>
<dbReference type="InterPro" id="IPR036259">
    <property type="entry name" value="MFS_trans_sf"/>
</dbReference>
<dbReference type="EMBL" id="JARKIE010000030">
    <property type="protein sequence ID" value="KAJ7697390.1"/>
    <property type="molecule type" value="Genomic_DNA"/>
</dbReference>
<evidence type="ECO:0000256" key="3">
    <source>
        <dbReference type="ARBA" id="ARBA00022989"/>
    </source>
</evidence>
<gene>
    <name evidence="6" type="ORF">B0H17DRAFT_1197450</name>
</gene>
<dbReference type="InterPro" id="IPR050360">
    <property type="entry name" value="MFS_Sugar_Transporters"/>
</dbReference>
<feature type="transmembrane region" description="Helical" evidence="5">
    <location>
        <begin position="162"/>
        <end position="179"/>
    </location>
</feature>
<dbReference type="Gene3D" id="1.20.1250.20">
    <property type="entry name" value="MFS general substrate transporter like domains"/>
    <property type="match status" value="1"/>
</dbReference>
<dbReference type="Proteomes" id="UP001221757">
    <property type="component" value="Unassembled WGS sequence"/>
</dbReference>
<evidence type="ECO:0000256" key="4">
    <source>
        <dbReference type="ARBA" id="ARBA00023136"/>
    </source>
</evidence>
<comment type="caution">
    <text evidence="6">The sequence shown here is derived from an EMBL/GenBank/DDBJ whole genome shotgun (WGS) entry which is preliminary data.</text>
</comment>
<reference evidence="6" key="1">
    <citation type="submission" date="2023-03" db="EMBL/GenBank/DDBJ databases">
        <title>Massive genome expansion in bonnet fungi (Mycena s.s.) driven by repeated elements and novel gene families across ecological guilds.</title>
        <authorList>
            <consortium name="Lawrence Berkeley National Laboratory"/>
            <person name="Harder C.B."/>
            <person name="Miyauchi S."/>
            <person name="Viragh M."/>
            <person name="Kuo A."/>
            <person name="Thoen E."/>
            <person name="Andreopoulos B."/>
            <person name="Lu D."/>
            <person name="Skrede I."/>
            <person name="Drula E."/>
            <person name="Henrissat B."/>
            <person name="Morin E."/>
            <person name="Kohler A."/>
            <person name="Barry K."/>
            <person name="LaButti K."/>
            <person name="Morin E."/>
            <person name="Salamov A."/>
            <person name="Lipzen A."/>
            <person name="Mereny Z."/>
            <person name="Hegedus B."/>
            <person name="Baldrian P."/>
            <person name="Stursova M."/>
            <person name="Weitz H."/>
            <person name="Taylor A."/>
            <person name="Grigoriev I.V."/>
            <person name="Nagy L.G."/>
            <person name="Martin F."/>
            <person name="Kauserud H."/>
        </authorList>
    </citation>
    <scope>NUCLEOTIDE SEQUENCE</scope>
    <source>
        <strain evidence="6">CBHHK067</strain>
    </source>
</reference>
<proteinExistence type="predicted"/>
<keyword evidence="3 5" id="KW-1133">Transmembrane helix</keyword>
<dbReference type="Pfam" id="PF00083">
    <property type="entry name" value="Sugar_tr"/>
    <property type="match status" value="1"/>
</dbReference>
<protein>
    <recommendedName>
        <fullName evidence="8">Major facilitator superfamily (MFS) profile domain-containing protein</fullName>
    </recommendedName>
</protein>
<comment type="subcellular location">
    <subcellularLocation>
        <location evidence="1">Membrane</location>
        <topology evidence="1">Multi-pass membrane protein</topology>
    </subcellularLocation>
</comment>
<dbReference type="GO" id="GO:0005351">
    <property type="term" value="F:carbohydrate:proton symporter activity"/>
    <property type="evidence" value="ECO:0007669"/>
    <property type="project" value="TreeGrafter"/>
</dbReference>
<feature type="transmembrane region" description="Helical" evidence="5">
    <location>
        <begin position="191"/>
        <end position="213"/>
    </location>
</feature>
<name>A0AAD7GJ36_MYCRO</name>
<dbReference type="PANTHER" id="PTHR48022:SF79">
    <property type="entry name" value="LACTOSE PERMEASE, PUTATIVE (AFU_ORTHOLOGUE AFUA_6G01860)-RELATED"/>
    <property type="match status" value="1"/>
</dbReference>
<evidence type="ECO:0008006" key="8">
    <source>
        <dbReference type="Google" id="ProtNLM"/>
    </source>
</evidence>
<sequence>MPPPTDAALADTTFAETSRLRRRPAVILRAPTAESAVLYCGAADPLAADPLDDYDQCAPLPPFSSPRFAAQSHLRNLTYHGKRMWRARARRCSPRTAQPLLIRLGGRAGADDGQKGNTNVAGANAYISFIFLFGLVYAITYTPLQALYCAEVMSQDMRAKGMAVHILISNIAGFINMFANSVGLANLNWRYYFVYAWLTDAWDVVASALWYFLDVETLDVIFDAPWPARASTQKVVVKLKADGSVDVLEKPST</sequence>
<evidence type="ECO:0000313" key="7">
    <source>
        <dbReference type="Proteomes" id="UP001221757"/>
    </source>
</evidence>
<evidence type="ECO:0000256" key="1">
    <source>
        <dbReference type="ARBA" id="ARBA00004141"/>
    </source>
</evidence>
<accession>A0AAD7GJ36</accession>
<evidence type="ECO:0000256" key="5">
    <source>
        <dbReference type="SAM" id="Phobius"/>
    </source>
</evidence>
<keyword evidence="2 5" id="KW-0812">Transmembrane</keyword>
<keyword evidence="4 5" id="KW-0472">Membrane</keyword>
<evidence type="ECO:0000313" key="6">
    <source>
        <dbReference type="EMBL" id="KAJ7697390.1"/>
    </source>
</evidence>
<dbReference type="PANTHER" id="PTHR48022">
    <property type="entry name" value="PLASTIDIC GLUCOSE TRANSPORTER 4"/>
    <property type="match status" value="1"/>
</dbReference>